<dbReference type="InterPro" id="IPR029051">
    <property type="entry name" value="DUF4352"/>
</dbReference>
<feature type="transmembrane region" description="Helical" evidence="2">
    <location>
        <begin position="45"/>
        <end position="69"/>
    </location>
</feature>
<gene>
    <name evidence="4" type="ORF">FH608_014550</name>
</gene>
<dbReference type="RefSeq" id="WP_139631041.1">
    <property type="nucleotide sequence ID" value="NZ_VDLX02000005.1"/>
</dbReference>
<dbReference type="OrthoDB" id="166023at2"/>
<comment type="caution">
    <text evidence="4">The sequence shown here is derived from an EMBL/GenBank/DDBJ whole genome shotgun (WGS) entry which is preliminary data.</text>
</comment>
<evidence type="ECO:0000256" key="1">
    <source>
        <dbReference type="SAM" id="MobiDB-lite"/>
    </source>
</evidence>
<keyword evidence="2" id="KW-1133">Transmembrane helix</keyword>
<dbReference type="EMBL" id="VDLX02000005">
    <property type="protein sequence ID" value="KAB8194446.1"/>
    <property type="molecule type" value="Genomic_DNA"/>
</dbReference>
<dbReference type="Gene3D" id="2.60.40.1240">
    <property type="match status" value="1"/>
</dbReference>
<feature type="region of interest" description="Disordered" evidence="1">
    <location>
        <begin position="80"/>
        <end position="130"/>
    </location>
</feature>
<organism evidence="4 5">
    <name type="scientific">Nonomuraea phyllanthi</name>
    <dbReference type="NCBI Taxonomy" id="2219224"/>
    <lineage>
        <taxon>Bacteria</taxon>
        <taxon>Bacillati</taxon>
        <taxon>Actinomycetota</taxon>
        <taxon>Actinomycetes</taxon>
        <taxon>Streptosporangiales</taxon>
        <taxon>Streptosporangiaceae</taxon>
        <taxon>Nonomuraea</taxon>
    </lineage>
</organism>
<evidence type="ECO:0000313" key="5">
    <source>
        <dbReference type="Proteomes" id="UP000312512"/>
    </source>
</evidence>
<proteinExistence type="predicted"/>
<dbReference type="AlphaFoldDB" id="A0A5C4WKA8"/>
<dbReference type="InterPro" id="IPR029050">
    <property type="entry name" value="Immunoprotect_excell_Ig-like"/>
</dbReference>
<sequence length="269" mass="28180">MGYPSQPQDPYGRQPPPHGYNAQPPQYGYQPPTGPPPPPRRNVTLIVLLAVGIPLLLLGGCSAIVLVLADAGRDAVVTGADSPNLVLPTREPASSAQPADEPTTQPSDGPSDGPSDEPSAEPTGNPPAEQSVAAIGGAITLEGMDPGLKMTVTVNRLVDPAQPASEYLKPKTGNKLVAVQVTLANAGRAVYSDSPTNGAWLIDREGQQYRSTVFDVREGPSFGGSATVNTGDTRKGMIVFEVPESMRPAKFQFGLNSGFADQKGEWSLR</sequence>
<evidence type="ECO:0000313" key="4">
    <source>
        <dbReference type="EMBL" id="KAB8194446.1"/>
    </source>
</evidence>
<protein>
    <submittedName>
        <fullName evidence="4">DUF4352 domain-containing protein</fullName>
    </submittedName>
</protein>
<name>A0A5C4WKA8_9ACTN</name>
<evidence type="ECO:0000259" key="3">
    <source>
        <dbReference type="Pfam" id="PF11611"/>
    </source>
</evidence>
<dbReference type="Pfam" id="PF11611">
    <property type="entry name" value="DUF4352"/>
    <property type="match status" value="1"/>
</dbReference>
<keyword evidence="2" id="KW-0812">Transmembrane</keyword>
<reference evidence="4 5" key="1">
    <citation type="submission" date="2019-10" db="EMBL/GenBank/DDBJ databases">
        <title>Nonomuraea sp. nov., isolated from Phyllanthus amarus.</title>
        <authorList>
            <person name="Klykleung N."/>
            <person name="Tanasupawat S."/>
        </authorList>
    </citation>
    <scope>NUCLEOTIDE SEQUENCE [LARGE SCALE GENOMIC DNA]</scope>
    <source>
        <strain evidence="4 5">PA1-10</strain>
    </source>
</reference>
<feature type="domain" description="DUF4352" evidence="3">
    <location>
        <begin position="150"/>
        <end position="260"/>
    </location>
</feature>
<accession>A0A5C4WKA8</accession>
<feature type="compositionally biased region" description="Polar residues" evidence="1">
    <location>
        <begin position="92"/>
        <end position="108"/>
    </location>
</feature>
<keyword evidence="2" id="KW-0472">Membrane</keyword>
<keyword evidence="5" id="KW-1185">Reference proteome</keyword>
<dbReference type="Proteomes" id="UP000312512">
    <property type="component" value="Unassembled WGS sequence"/>
</dbReference>
<evidence type="ECO:0000256" key="2">
    <source>
        <dbReference type="SAM" id="Phobius"/>
    </source>
</evidence>
<feature type="region of interest" description="Disordered" evidence="1">
    <location>
        <begin position="1"/>
        <end position="38"/>
    </location>
</feature>